<dbReference type="AlphaFoldDB" id="B8HGI7"/>
<dbReference type="InterPro" id="IPR036388">
    <property type="entry name" value="WH-like_DNA-bd_sf"/>
</dbReference>
<dbReference type="Pfam" id="PF03861">
    <property type="entry name" value="ANTAR"/>
    <property type="match status" value="1"/>
</dbReference>
<dbReference type="STRING" id="452863.Achl_3293"/>
<protein>
    <submittedName>
        <fullName evidence="2">PAS/PAC sensor protein</fullName>
    </submittedName>
</protein>
<evidence type="ECO:0000313" key="3">
    <source>
        <dbReference type="Proteomes" id="UP000002505"/>
    </source>
</evidence>
<dbReference type="eggNOG" id="COG3707">
    <property type="taxonomic scope" value="Bacteria"/>
</dbReference>
<evidence type="ECO:0000313" key="2">
    <source>
        <dbReference type="EMBL" id="ACL41253.1"/>
    </source>
</evidence>
<reference evidence="2" key="1">
    <citation type="submission" date="2009-01" db="EMBL/GenBank/DDBJ databases">
        <title>Complete sequence of chromosome of Arthrobacter chlorophenolicus A6.</title>
        <authorList>
            <consortium name="US DOE Joint Genome Institute"/>
            <person name="Lucas S."/>
            <person name="Copeland A."/>
            <person name="Lapidus A."/>
            <person name="Glavina del Rio T."/>
            <person name="Tice H."/>
            <person name="Bruce D."/>
            <person name="Goodwin L."/>
            <person name="Pitluck S."/>
            <person name="Goltsman E."/>
            <person name="Clum A."/>
            <person name="Larimer F."/>
            <person name="Land M."/>
            <person name="Hauser L."/>
            <person name="Kyrpides N."/>
            <person name="Mikhailova N."/>
            <person name="Jansson J."/>
            <person name="Richardson P."/>
        </authorList>
    </citation>
    <scope>NUCLEOTIDE SEQUENCE [LARGE SCALE GENOMIC DNA]</scope>
    <source>
        <strain evidence="2">A6</strain>
    </source>
</reference>
<proteinExistence type="predicted"/>
<dbReference type="SUPFAM" id="SSF55785">
    <property type="entry name" value="PYP-like sensor domain (PAS domain)"/>
    <property type="match status" value="1"/>
</dbReference>
<dbReference type="SMART" id="SM01012">
    <property type="entry name" value="ANTAR"/>
    <property type="match status" value="1"/>
</dbReference>
<keyword evidence="3" id="KW-1185">Reference proteome</keyword>
<dbReference type="GO" id="GO:0003723">
    <property type="term" value="F:RNA binding"/>
    <property type="evidence" value="ECO:0007669"/>
    <property type="project" value="InterPro"/>
</dbReference>
<dbReference type="InterPro" id="IPR000014">
    <property type="entry name" value="PAS"/>
</dbReference>
<dbReference type="Gene3D" id="3.30.450.20">
    <property type="entry name" value="PAS domain"/>
    <property type="match status" value="1"/>
</dbReference>
<sequence>MSSSPASAELPADGYLDCPTGQVLYYFSDQVFRWSEGLFRIYGYTPGEVVPSMEMALAHIEPGDRAPVLAFWEKVSVQGGPSSLYVSIRDSKDRQHKLLFSADFIFHEGSPVGVRGVVVDLTQAIHTDRHELATQAVAASALNRDVIEQAKGILMARSGIDADRAYEIMSQLSQDTNRKVYAIAHQIIKDTVVADQRTTRRTD</sequence>
<dbReference type="Gene3D" id="1.10.10.10">
    <property type="entry name" value="Winged helix-like DNA-binding domain superfamily/Winged helix DNA-binding domain"/>
    <property type="match status" value="1"/>
</dbReference>
<dbReference type="PROSITE" id="PS50921">
    <property type="entry name" value="ANTAR"/>
    <property type="match status" value="1"/>
</dbReference>
<dbReference type="CDD" id="cd00130">
    <property type="entry name" value="PAS"/>
    <property type="match status" value="1"/>
</dbReference>
<dbReference type="Proteomes" id="UP000002505">
    <property type="component" value="Chromosome"/>
</dbReference>
<dbReference type="RefSeq" id="WP_015938447.1">
    <property type="nucleotide sequence ID" value="NC_011886.1"/>
</dbReference>
<dbReference type="InterPro" id="IPR005561">
    <property type="entry name" value="ANTAR"/>
</dbReference>
<accession>B8HGI7</accession>
<organism evidence="2 3">
    <name type="scientific">Pseudarthrobacter chlorophenolicus (strain ATCC 700700 / DSM 12829 / CIP 107037 / JCM 12360 / KCTC 9906 / NCIMB 13794 / A6)</name>
    <name type="common">Arthrobacter chlorophenolicus</name>
    <dbReference type="NCBI Taxonomy" id="452863"/>
    <lineage>
        <taxon>Bacteria</taxon>
        <taxon>Bacillati</taxon>
        <taxon>Actinomycetota</taxon>
        <taxon>Actinomycetes</taxon>
        <taxon>Micrococcales</taxon>
        <taxon>Micrococcaceae</taxon>
        <taxon>Pseudarthrobacter</taxon>
    </lineage>
</organism>
<feature type="domain" description="ANTAR" evidence="1">
    <location>
        <begin position="127"/>
        <end position="188"/>
    </location>
</feature>
<gene>
    <name evidence="2" type="ordered locus">Achl_3293</name>
</gene>
<dbReference type="KEGG" id="ach:Achl_3293"/>
<evidence type="ECO:0000259" key="1">
    <source>
        <dbReference type="PROSITE" id="PS50921"/>
    </source>
</evidence>
<dbReference type="SUPFAM" id="SSF52172">
    <property type="entry name" value="CheY-like"/>
    <property type="match status" value="1"/>
</dbReference>
<dbReference type="InterPro" id="IPR035965">
    <property type="entry name" value="PAS-like_dom_sf"/>
</dbReference>
<dbReference type="Pfam" id="PF08447">
    <property type="entry name" value="PAS_3"/>
    <property type="match status" value="1"/>
</dbReference>
<dbReference type="InterPro" id="IPR011006">
    <property type="entry name" value="CheY-like_superfamily"/>
</dbReference>
<dbReference type="InterPro" id="IPR013655">
    <property type="entry name" value="PAS_fold_3"/>
</dbReference>
<name>B8HGI7_PSECP</name>
<dbReference type="EMBL" id="CP001341">
    <property type="protein sequence ID" value="ACL41253.1"/>
    <property type="molecule type" value="Genomic_DNA"/>
</dbReference>
<dbReference type="HOGENOM" id="CLU_079046_2_1_11"/>
<dbReference type="OrthoDB" id="3787288at2"/>